<dbReference type="RefSeq" id="XP_004998012.1">
    <property type="nucleotide sequence ID" value="XM_004997955.1"/>
</dbReference>
<dbReference type="InParanoid" id="F2TZN2"/>
<feature type="domain" description="Calponin-homology (CH)" evidence="3">
    <location>
        <begin position="6"/>
        <end position="111"/>
    </location>
</feature>
<feature type="region of interest" description="Disordered" evidence="2">
    <location>
        <begin position="119"/>
        <end position="161"/>
    </location>
</feature>
<dbReference type="Proteomes" id="UP000007799">
    <property type="component" value="Unassembled WGS sequence"/>
</dbReference>
<dbReference type="EMBL" id="GL832957">
    <property type="protein sequence ID" value="EGD79056.1"/>
    <property type="molecule type" value="Genomic_DNA"/>
</dbReference>
<feature type="coiled-coil region" evidence="1">
    <location>
        <begin position="183"/>
        <end position="217"/>
    </location>
</feature>
<dbReference type="SUPFAM" id="SSF47576">
    <property type="entry name" value="Calponin-homology domain, CH-domain"/>
    <property type="match status" value="1"/>
</dbReference>
<keyword evidence="1" id="KW-0175">Coiled coil</keyword>
<evidence type="ECO:0000259" key="3">
    <source>
        <dbReference type="PROSITE" id="PS50021"/>
    </source>
</evidence>
<gene>
    <name evidence="4" type="ORF">PTSG_02025</name>
</gene>
<dbReference type="InterPro" id="IPR036872">
    <property type="entry name" value="CH_dom_sf"/>
</dbReference>
<evidence type="ECO:0000313" key="5">
    <source>
        <dbReference type="Proteomes" id="UP000007799"/>
    </source>
</evidence>
<dbReference type="PANTHER" id="PTHR12509">
    <property type="entry name" value="SPERMATOGENESIS-ASSOCIATED 4-RELATED"/>
    <property type="match status" value="1"/>
</dbReference>
<dbReference type="STRING" id="946362.F2TZN2"/>
<keyword evidence="4" id="KW-0282">Flagellum</keyword>
<dbReference type="KEGG" id="sre:PTSG_02025"/>
<keyword evidence="4" id="KW-0969">Cilium</keyword>
<reference evidence="4" key="1">
    <citation type="submission" date="2009-08" db="EMBL/GenBank/DDBJ databases">
        <title>Annotation of Salpingoeca rosetta.</title>
        <authorList>
            <consortium name="The Broad Institute Genome Sequencing Platform"/>
            <person name="Russ C."/>
            <person name="Cuomo C."/>
            <person name="Burger G."/>
            <person name="Gray M.W."/>
            <person name="Holland P.W.H."/>
            <person name="King N."/>
            <person name="Lang F.B.F."/>
            <person name="Roger A.J."/>
            <person name="Ruiz-Trillo I."/>
            <person name="Young S.K."/>
            <person name="Zeng Q."/>
            <person name="Gargeya S."/>
            <person name="Alvarado L."/>
            <person name="Berlin A."/>
            <person name="Chapman S.B."/>
            <person name="Chen Z."/>
            <person name="Freedman E."/>
            <person name="Gellesch M."/>
            <person name="Goldberg J."/>
            <person name="Griggs A."/>
            <person name="Gujja S."/>
            <person name="Heilman E."/>
            <person name="Heiman D."/>
            <person name="Howarth C."/>
            <person name="Mehta T."/>
            <person name="Neiman D."/>
            <person name="Pearson M."/>
            <person name="Roberts A."/>
            <person name="Saif S."/>
            <person name="Shea T."/>
            <person name="Shenoy N."/>
            <person name="Sisk P."/>
            <person name="Stolte C."/>
            <person name="Sykes S."/>
            <person name="White J."/>
            <person name="Yandava C."/>
            <person name="Haas B."/>
            <person name="Nusbaum C."/>
            <person name="Birren B."/>
        </authorList>
    </citation>
    <scope>NUCLEOTIDE SEQUENCE [LARGE SCALE GENOMIC DNA]</scope>
    <source>
        <strain evidence="4">ATCC 50818</strain>
    </source>
</reference>
<dbReference type="OMA" id="QNIYAWL"/>
<dbReference type="FunFam" id="1.10.418.10:FF:000059">
    <property type="entry name" value="RIKEN cDNA 6430531B16 gene"/>
    <property type="match status" value="1"/>
</dbReference>
<organism evidence="5">
    <name type="scientific">Salpingoeca rosetta (strain ATCC 50818 / BSB-021)</name>
    <dbReference type="NCBI Taxonomy" id="946362"/>
    <lineage>
        <taxon>Eukaryota</taxon>
        <taxon>Choanoflagellata</taxon>
        <taxon>Craspedida</taxon>
        <taxon>Salpingoecidae</taxon>
        <taxon>Salpingoeca</taxon>
    </lineage>
</organism>
<dbReference type="GO" id="GO:0005930">
    <property type="term" value="C:axoneme"/>
    <property type="evidence" value="ECO:0007669"/>
    <property type="project" value="TreeGrafter"/>
</dbReference>
<keyword evidence="4" id="KW-0966">Cell projection</keyword>
<dbReference type="eggNOG" id="ENOG502S497">
    <property type="taxonomic scope" value="Eukaryota"/>
</dbReference>
<evidence type="ECO:0000313" key="4">
    <source>
        <dbReference type="EMBL" id="EGD79056.1"/>
    </source>
</evidence>
<dbReference type="GeneID" id="16078608"/>
<dbReference type="PANTHER" id="PTHR12509:SF9">
    <property type="entry name" value="SPERM FLAGELLAR PROTEIN 1 ISOFORM X1"/>
    <property type="match status" value="1"/>
</dbReference>
<dbReference type="Pfam" id="PF06294">
    <property type="entry name" value="CH_2"/>
    <property type="match status" value="1"/>
</dbReference>
<dbReference type="OrthoDB" id="193300at2759"/>
<evidence type="ECO:0000256" key="1">
    <source>
        <dbReference type="SAM" id="Coils"/>
    </source>
</evidence>
<dbReference type="Gene3D" id="1.10.418.10">
    <property type="entry name" value="Calponin-like domain"/>
    <property type="match status" value="1"/>
</dbReference>
<protein>
    <submittedName>
        <fullName evidence="4">Sporangia induced sperm flagellar protein</fullName>
    </submittedName>
</protein>
<dbReference type="InterPro" id="IPR010441">
    <property type="entry name" value="CH_2"/>
</dbReference>
<accession>F2TZN2</accession>
<dbReference type="PROSITE" id="PS50021">
    <property type="entry name" value="CH"/>
    <property type="match status" value="1"/>
</dbReference>
<dbReference type="InterPro" id="IPR052111">
    <property type="entry name" value="Spermatogenesis_Ciliary_MAP"/>
</dbReference>
<dbReference type="AlphaFoldDB" id="F2TZN2"/>
<dbReference type="FunCoup" id="F2TZN2">
    <property type="interactions" value="40"/>
</dbReference>
<name>F2TZN2_SALR5</name>
<sequence length="223" mass="25650">MSGMDETELQHLYAWIDEVPLSRPKKNIARDFSDGVMVAEVVHHFIPKLVELHNYSPASSSRQKLDNWHTLNAKVFKKLGLTVPENVVKGVVNNKAGVVEVVLSNLRVKIEQYMQRRAGIDTRDSQKTPGWGDLEPKKRRKPKKAASDKPQEQHNSFAEVLDSPAYEDIEDPVQALMDKDQSIMDYQETIEILKVKVRKMEQLVKLKDKRIDELTRKLAMYES</sequence>
<evidence type="ECO:0000256" key="2">
    <source>
        <dbReference type="SAM" id="MobiDB-lite"/>
    </source>
</evidence>
<keyword evidence="5" id="KW-1185">Reference proteome</keyword>
<dbReference type="GO" id="GO:0051493">
    <property type="term" value="P:regulation of cytoskeleton organization"/>
    <property type="evidence" value="ECO:0007669"/>
    <property type="project" value="TreeGrafter"/>
</dbReference>
<dbReference type="GO" id="GO:0008017">
    <property type="term" value="F:microtubule binding"/>
    <property type="evidence" value="ECO:0007669"/>
    <property type="project" value="TreeGrafter"/>
</dbReference>
<proteinExistence type="predicted"/>
<dbReference type="InterPro" id="IPR001715">
    <property type="entry name" value="CH_dom"/>
</dbReference>